<name>A0A0J5NWS0_PLUGE</name>
<comment type="caution">
    <text evidence="2">The sequence shown here is derived from an EMBL/GenBank/DDBJ whole genome shotgun (WGS) entry which is preliminary data.</text>
</comment>
<dbReference type="CDD" id="cd07739">
    <property type="entry name" value="metallo-hydrolase-like_MBL-fold"/>
    <property type="match status" value="1"/>
</dbReference>
<accession>A0A0J5NWS0</accession>
<dbReference type="InterPro" id="IPR001279">
    <property type="entry name" value="Metallo-B-lactamas"/>
</dbReference>
<dbReference type="SUPFAM" id="SSF56281">
    <property type="entry name" value="Metallo-hydrolase/oxidoreductase"/>
    <property type="match status" value="1"/>
</dbReference>
<dbReference type="RefSeq" id="WP_048279475.1">
    <property type="nucleotide sequence ID" value="NZ_LDZF01000015.1"/>
</dbReference>
<reference evidence="2 3" key="1">
    <citation type="submission" date="2015-05" db="EMBL/GenBank/DDBJ databases">
        <title>Genome sequences of Pluralibacter gergoviae.</title>
        <authorList>
            <person name="Greninger A.L."/>
            <person name="Miller S."/>
        </authorList>
    </citation>
    <scope>NUCLEOTIDE SEQUENCE [LARGE SCALE GENOMIC DNA]</scope>
    <source>
        <strain evidence="2 3">JS81F13</strain>
    </source>
</reference>
<evidence type="ECO:0000313" key="2">
    <source>
        <dbReference type="EMBL" id="KMK12792.1"/>
    </source>
</evidence>
<sequence>MTLAALAAGCQPHDTRHAAVPAAQAQQQALTASVFNPGEAAIFAVSSVLVEGSRDAVLIDAQFSAAEAQKLVDKIKASGKRLTAIYISHGDPDFYFGLDTLHAAFPEAKIVATPQTIAHIEATKDEKLKIWGPQLGANAPKSIIVPQPLIGDTLMLEGQPLKVIGLNGPTPDRTFVWIPSIRTVAGGVPVAWGEHVWMADTQTAQSHINWLATLGEMRALSPRVVIPGHFVGAMPAGLKAVDFTAQYIHAFDEEAAKAKNAAALSNAMKKRYPNLGGESSLELSAKVAKGEMAWK</sequence>
<keyword evidence="3" id="KW-1185">Reference proteome</keyword>
<dbReference type="PATRIC" id="fig|61647.15.peg.1185"/>
<dbReference type="AlphaFoldDB" id="A0A0J5NWS0"/>
<feature type="domain" description="Metallo-beta-lactamase" evidence="1">
    <location>
        <begin position="44"/>
        <end position="229"/>
    </location>
</feature>
<dbReference type="InterPro" id="IPR050855">
    <property type="entry name" value="NDM-1-like"/>
</dbReference>
<dbReference type="PANTHER" id="PTHR42951:SF14">
    <property type="entry name" value="METALLO-BETA-LACTAMASE SUPERFAMILY PROTEIN"/>
    <property type="match status" value="1"/>
</dbReference>
<proteinExistence type="predicted"/>
<dbReference type="InterPro" id="IPR036866">
    <property type="entry name" value="RibonucZ/Hydroxyglut_hydro"/>
</dbReference>
<dbReference type="EMBL" id="LDZF01000015">
    <property type="protein sequence ID" value="KMK12792.1"/>
    <property type="molecule type" value="Genomic_DNA"/>
</dbReference>
<evidence type="ECO:0000313" key="3">
    <source>
        <dbReference type="Proteomes" id="UP000036196"/>
    </source>
</evidence>
<protein>
    <submittedName>
        <fullName evidence="2">Beta-lactamase</fullName>
    </submittedName>
</protein>
<gene>
    <name evidence="2" type="ORF">ABW06_14980</name>
</gene>
<dbReference type="Gene3D" id="3.60.15.10">
    <property type="entry name" value="Ribonuclease Z/Hydroxyacylglutathione hydrolase-like"/>
    <property type="match status" value="1"/>
</dbReference>
<dbReference type="SMART" id="SM00849">
    <property type="entry name" value="Lactamase_B"/>
    <property type="match status" value="1"/>
</dbReference>
<organism evidence="2 3">
    <name type="scientific">Pluralibacter gergoviae</name>
    <name type="common">Enterobacter gergoviae</name>
    <dbReference type="NCBI Taxonomy" id="61647"/>
    <lineage>
        <taxon>Bacteria</taxon>
        <taxon>Pseudomonadati</taxon>
        <taxon>Pseudomonadota</taxon>
        <taxon>Gammaproteobacteria</taxon>
        <taxon>Enterobacterales</taxon>
        <taxon>Enterobacteriaceae</taxon>
        <taxon>Pluralibacter</taxon>
    </lineage>
</organism>
<dbReference type="STRING" id="61647.LG71_25725"/>
<dbReference type="PANTHER" id="PTHR42951">
    <property type="entry name" value="METALLO-BETA-LACTAMASE DOMAIN-CONTAINING"/>
    <property type="match status" value="1"/>
</dbReference>
<evidence type="ECO:0000259" key="1">
    <source>
        <dbReference type="SMART" id="SM00849"/>
    </source>
</evidence>
<dbReference type="Pfam" id="PF00753">
    <property type="entry name" value="Lactamase_B"/>
    <property type="match status" value="1"/>
</dbReference>
<dbReference type="Proteomes" id="UP000036196">
    <property type="component" value="Unassembled WGS sequence"/>
</dbReference>